<dbReference type="Proteomes" id="UP000789831">
    <property type="component" value="Unassembled WGS sequence"/>
</dbReference>
<dbReference type="EMBL" id="CAJVPL010002534">
    <property type="protein sequence ID" value="CAG8613204.1"/>
    <property type="molecule type" value="Genomic_DNA"/>
</dbReference>
<organism evidence="1 2">
    <name type="scientific">Ambispora gerdemannii</name>
    <dbReference type="NCBI Taxonomy" id="144530"/>
    <lineage>
        <taxon>Eukaryota</taxon>
        <taxon>Fungi</taxon>
        <taxon>Fungi incertae sedis</taxon>
        <taxon>Mucoromycota</taxon>
        <taxon>Glomeromycotina</taxon>
        <taxon>Glomeromycetes</taxon>
        <taxon>Archaeosporales</taxon>
        <taxon>Ambisporaceae</taxon>
        <taxon>Ambispora</taxon>
    </lineage>
</organism>
<name>A0A9N9CRR6_9GLOM</name>
<keyword evidence="2" id="KW-1185">Reference proteome</keyword>
<comment type="caution">
    <text evidence="1">The sequence shown here is derived from an EMBL/GenBank/DDBJ whole genome shotgun (WGS) entry which is preliminary data.</text>
</comment>
<dbReference type="OrthoDB" id="2383489at2759"/>
<sequence>MERLVGESRISPERTAEIATKTQEAIQSFLDMAQKLHYASKVVGELHTLLPSEMCITLPSELHDTLQHKDLNREENNPIIISTPLNSPMNNSSKIKPSNIVMSGIEKQVQINIDAMDNDLIQNEAMSEVEDYDTFRPLPPTQSSLSITQQVIQFTFSKKRRELNQKEKIFHNSYPNFEELKKNALRRPKTPVQARPKIRKNIMHFNAEILPINSQTSSSTFQTSSESEVSVPVHTSQNLANLTITTESSFPNPTNGVKIKNPIKSKNSKTRISHFTAEETALLDEFNRYLEPRLANGDTQTEIVGEILKRYGYSCRISQANISLMARRIAIPKDEKTIAAIRNWIAIEKQS</sequence>
<proteinExistence type="predicted"/>
<evidence type="ECO:0000313" key="2">
    <source>
        <dbReference type="Proteomes" id="UP000789831"/>
    </source>
</evidence>
<reference evidence="1" key="1">
    <citation type="submission" date="2021-06" db="EMBL/GenBank/DDBJ databases">
        <authorList>
            <person name="Kallberg Y."/>
            <person name="Tangrot J."/>
            <person name="Rosling A."/>
        </authorList>
    </citation>
    <scope>NUCLEOTIDE SEQUENCE</scope>
    <source>
        <strain evidence="1">MT106</strain>
    </source>
</reference>
<evidence type="ECO:0000313" key="1">
    <source>
        <dbReference type="EMBL" id="CAG8613204.1"/>
    </source>
</evidence>
<dbReference type="AlphaFoldDB" id="A0A9N9CRR6"/>
<accession>A0A9N9CRR6</accession>
<gene>
    <name evidence="1" type="ORF">AGERDE_LOCUS9697</name>
</gene>
<protein>
    <submittedName>
        <fullName evidence="1">8178_t:CDS:1</fullName>
    </submittedName>
</protein>